<organism evidence="12 13">
    <name type="scientific">Asticcacaulis benevestitus DSM 16100 = ATCC BAA-896</name>
    <dbReference type="NCBI Taxonomy" id="1121022"/>
    <lineage>
        <taxon>Bacteria</taxon>
        <taxon>Pseudomonadati</taxon>
        <taxon>Pseudomonadota</taxon>
        <taxon>Alphaproteobacteria</taxon>
        <taxon>Caulobacterales</taxon>
        <taxon>Caulobacteraceae</taxon>
        <taxon>Asticcacaulis</taxon>
    </lineage>
</organism>
<comment type="subcellular location">
    <subcellularLocation>
        <location evidence="1 8">Cell outer membrane</location>
        <topology evidence="1 8">Multi-pass membrane protein</topology>
    </subcellularLocation>
</comment>
<dbReference type="InterPro" id="IPR039426">
    <property type="entry name" value="TonB-dep_rcpt-like"/>
</dbReference>
<protein>
    <recommendedName>
        <fullName evidence="14">TonB-denpendent receptor</fullName>
    </recommendedName>
</protein>
<dbReference type="SUPFAM" id="SSF56935">
    <property type="entry name" value="Porins"/>
    <property type="match status" value="1"/>
</dbReference>
<dbReference type="PANTHER" id="PTHR40980:SF3">
    <property type="entry name" value="TONB-DEPENDENT RECEPTOR-LIKE BETA-BARREL DOMAIN-CONTAINING PROTEIN"/>
    <property type="match status" value="1"/>
</dbReference>
<evidence type="ECO:0000313" key="12">
    <source>
        <dbReference type="EMBL" id="ESQ92679.1"/>
    </source>
</evidence>
<evidence type="ECO:0000256" key="6">
    <source>
        <dbReference type="ARBA" id="ARBA00023136"/>
    </source>
</evidence>
<dbReference type="PATRIC" id="fig|1121022.4.peg.1527"/>
<evidence type="ECO:0008006" key="14">
    <source>
        <dbReference type="Google" id="ProtNLM"/>
    </source>
</evidence>
<evidence type="ECO:0000256" key="9">
    <source>
        <dbReference type="RuleBase" id="RU003357"/>
    </source>
</evidence>
<dbReference type="STRING" id="1121022.GCA_000376105_02912"/>
<dbReference type="PANTHER" id="PTHR40980">
    <property type="entry name" value="PLUG DOMAIN-CONTAINING PROTEIN"/>
    <property type="match status" value="1"/>
</dbReference>
<dbReference type="InterPro" id="IPR012910">
    <property type="entry name" value="Plug_dom"/>
</dbReference>
<keyword evidence="5 9" id="KW-0798">TonB box</keyword>
<feature type="domain" description="TonB-dependent receptor-like beta-barrel" evidence="10">
    <location>
        <begin position="566"/>
        <end position="854"/>
    </location>
</feature>
<dbReference type="eggNOG" id="COG1629">
    <property type="taxonomic scope" value="Bacteria"/>
</dbReference>
<gene>
    <name evidence="12" type="ORF">ABENE_07615</name>
</gene>
<dbReference type="InterPro" id="IPR037066">
    <property type="entry name" value="Plug_dom_sf"/>
</dbReference>
<comment type="caution">
    <text evidence="12">The sequence shown here is derived from an EMBL/GenBank/DDBJ whole genome shotgun (WGS) entry which is preliminary data.</text>
</comment>
<dbReference type="eggNOG" id="COG4771">
    <property type="taxonomic scope" value="Bacteria"/>
</dbReference>
<evidence type="ECO:0000256" key="5">
    <source>
        <dbReference type="ARBA" id="ARBA00023077"/>
    </source>
</evidence>
<proteinExistence type="inferred from homology"/>
<dbReference type="InterPro" id="IPR010104">
    <property type="entry name" value="TonB_rcpt_bac"/>
</dbReference>
<dbReference type="NCBIfam" id="TIGR01782">
    <property type="entry name" value="TonB-Xanth-Caul"/>
    <property type="match status" value="1"/>
</dbReference>
<name>V4PZ35_9CAUL</name>
<keyword evidence="2 8" id="KW-0813">Transport</keyword>
<dbReference type="Pfam" id="PF07715">
    <property type="entry name" value="Plug"/>
    <property type="match status" value="1"/>
</dbReference>
<dbReference type="InterPro" id="IPR036942">
    <property type="entry name" value="Beta-barrel_TonB_sf"/>
</dbReference>
<keyword evidence="3 8" id="KW-1134">Transmembrane beta strand</keyword>
<dbReference type="GO" id="GO:0009279">
    <property type="term" value="C:cell outer membrane"/>
    <property type="evidence" value="ECO:0007669"/>
    <property type="project" value="UniProtKB-SubCell"/>
</dbReference>
<dbReference type="EMBL" id="AWGB01000011">
    <property type="protein sequence ID" value="ESQ92679.1"/>
    <property type="molecule type" value="Genomic_DNA"/>
</dbReference>
<keyword evidence="13" id="KW-1185">Reference proteome</keyword>
<keyword evidence="4 8" id="KW-0812">Transmembrane</keyword>
<evidence type="ECO:0000256" key="2">
    <source>
        <dbReference type="ARBA" id="ARBA00022448"/>
    </source>
</evidence>
<sequence length="887" mass="96552">MAQEAAGSADAATEVVVTGIRHSLQNSIKAKKTTDAIVDVITAEDVGKFPDTNVAESLSHLPGFAVDRQFGEGEKVSIHGTDPALNRIFIDGHAIASADWGGNPNDITGRTFNYAMLAPEIIGQAKAYKSPEAWIDEGSLGGTVMIETRKPLDLRSGTLSASAGYEYNDRSEKGNARGSVLYSWKNDAHNFGVLVAATYDKQNLYRAGIEYFGYSTGGDLDGSFATTKDSSGKITAVTGPNINGAAPTPASYAEMNAARMPCCMNFAYFDQTRERKGLNVAVQWKPSDDSEVTLTALHIDGDYTNFSQSEYSVASWAGNRAYDISVGNGIVTGATVGATPYVHFNPANPTAATSYDPNAQLDTNLRKTQVLTDSINLAGKINLGAWKLSGNAGWTKATGGKNPEYLASFQTDAGFTFGFDQNHTNVNYTSDPSDPTTFFKGDLRDMTVNGVKGYYTQIGGIAYEKYTDQEKYGQVDAAYTREGLFNKVLFGLKYSDHDNGSWSHGSAIYLQQETDLSDYDWTLSPANLFSGLGASGNATQFATMTREGVVSMLNGGVYKDQGDNYGAMFNVNETNAAAYGQVNFSDGKAHGNMGVRVVKTRDQSDYWSSSDNGATFTPQSVVQDYTDILPSVNLVYDLSDNLLLKAGAAKVMARPRYGQLAGSFTLDDQKLTGGGGNPYLDPYRSLNLEGSVEYYFGKGGLLSAESFFRDISSYIITKTDDLSLYNVTEGKMTTYAVSSPFNAQNAKVHGLALQAQTDIAWGFGISTNVTYAEANTGTKEYYMPYLSKYTVNVIPYYEKGPWQARLSYSYRTKYFTAIGRKGSKDFTDSYTQVDLSASYDINDRISFYAKGLNLLDETYYQFSSVTIAPTSFYKNGRQFMVGFNYKM</sequence>
<dbReference type="CDD" id="cd01347">
    <property type="entry name" value="ligand_gated_channel"/>
    <property type="match status" value="1"/>
</dbReference>
<keyword evidence="7 8" id="KW-0998">Cell outer membrane</keyword>
<comment type="similarity">
    <text evidence="8 9">Belongs to the TonB-dependent receptor family.</text>
</comment>
<dbReference type="Proteomes" id="UP000017837">
    <property type="component" value="Unassembled WGS sequence"/>
</dbReference>
<evidence type="ECO:0000313" key="13">
    <source>
        <dbReference type="Proteomes" id="UP000017837"/>
    </source>
</evidence>
<dbReference type="Gene3D" id="2.40.170.20">
    <property type="entry name" value="TonB-dependent receptor, beta-barrel domain"/>
    <property type="match status" value="1"/>
</dbReference>
<dbReference type="Gene3D" id="2.170.130.10">
    <property type="entry name" value="TonB-dependent receptor, plug domain"/>
    <property type="match status" value="1"/>
</dbReference>
<dbReference type="InterPro" id="IPR000531">
    <property type="entry name" value="Beta-barrel_TonB"/>
</dbReference>
<accession>V4PZ35</accession>
<evidence type="ECO:0000259" key="11">
    <source>
        <dbReference type="Pfam" id="PF07715"/>
    </source>
</evidence>
<evidence type="ECO:0000256" key="4">
    <source>
        <dbReference type="ARBA" id="ARBA00022692"/>
    </source>
</evidence>
<evidence type="ECO:0000256" key="1">
    <source>
        <dbReference type="ARBA" id="ARBA00004571"/>
    </source>
</evidence>
<feature type="domain" description="TonB-dependent receptor plug" evidence="11">
    <location>
        <begin position="31"/>
        <end position="142"/>
    </location>
</feature>
<dbReference type="AlphaFoldDB" id="V4PZ35"/>
<evidence type="ECO:0000256" key="7">
    <source>
        <dbReference type="ARBA" id="ARBA00023237"/>
    </source>
</evidence>
<evidence type="ECO:0000259" key="10">
    <source>
        <dbReference type="Pfam" id="PF00593"/>
    </source>
</evidence>
<evidence type="ECO:0000256" key="3">
    <source>
        <dbReference type="ARBA" id="ARBA00022452"/>
    </source>
</evidence>
<dbReference type="Pfam" id="PF00593">
    <property type="entry name" value="TonB_dep_Rec_b-barrel"/>
    <property type="match status" value="1"/>
</dbReference>
<dbReference type="PROSITE" id="PS52016">
    <property type="entry name" value="TONB_DEPENDENT_REC_3"/>
    <property type="match status" value="1"/>
</dbReference>
<evidence type="ECO:0000256" key="8">
    <source>
        <dbReference type="PROSITE-ProRule" id="PRU01360"/>
    </source>
</evidence>
<reference evidence="12 13" key="1">
    <citation type="journal article" date="2014" name="Nature">
        <title>Sequential evolution of bacterial morphology by co-option of a developmental regulator.</title>
        <authorList>
            <person name="Jiang C."/>
            <person name="Brown P.J."/>
            <person name="Ducret A."/>
            <person name="Brun Y.V."/>
        </authorList>
    </citation>
    <scope>NUCLEOTIDE SEQUENCE [LARGE SCALE GENOMIC DNA]</scope>
    <source>
        <strain evidence="12 13">DSM 16100</strain>
    </source>
</reference>
<keyword evidence="6 8" id="KW-0472">Membrane</keyword>